<dbReference type="GO" id="GO:0002161">
    <property type="term" value="F:aminoacyl-tRNA deacylase activity"/>
    <property type="evidence" value="ECO:0007669"/>
    <property type="project" value="InterPro"/>
</dbReference>
<accession>A0A955IVP4</accession>
<dbReference type="NCBIfam" id="NF004349">
    <property type="entry name" value="PRK05729.1"/>
    <property type="match status" value="1"/>
</dbReference>
<keyword evidence="6" id="KW-0030">Aminoacyl-tRNA synthetase</keyword>
<protein>
    <recommendedName>
        <fullName evidence="1 8">Valine--tRNA ligase</fullName>
        <ecNumber evidence="1 8">6.1.1.9</ecNumber>
    </recommendedName>
</protein>
<dbReference type="Gene3D" id="3.40.50.620">
    <property type="entry name" value="HUPs"/>
    <property type="match status" value="2"/>
</dbReference>
<evidence type="ECO:0000259" key="9">
    <source>
        <dbReference type="Pfam" id="PF00133"/>
    </source>
</evidence>
<dbReference type="SUPFAM" id="SSF50677">
    <property type="entry name" value="ValRS/IleRS/LeuRS editing domain"/>
    <property type="match status" value="1"/>
</dbReference>
<dbReference type="SUPFAM" id="SSF47323">
    <property type="entry name" value="Anticodon-binding domain of a subclass of class I aminoacyl-tRNA synthetases"/>
    <property type="match status" value="1"/>
</dbReference>
<evidence type="ECO:0000256" key="7">
    <source>
        <dbReference type="ARBA" id="ARBA00047552"/>
    </source>
</evidence>
<dbReference type="InterPro" id="IPR009080">
    <property type="entry name" value="tRNAsynth_Ia_anticodon-bd"/>
</dbReference>
<evidence type="ECO:0000256" key="1">
    <source>
        <dbReference type="ARBA" id="ARBA00013169"/>
    </source>
</evidence>
<dbReference type="CDD" id="cd07962">
    <property type="entry name" value="Anticodon_Ia_Val"/>
    <property type="match status" value="1"/>
</dbReference>
<dbReference type="Proteomes" id="UP000714817">
    <property type="component" value="Unassembled WGS sequence"/>
</dbReference>
<evidence type="ECO:0000256" key="2">
    <source>
        <dbReference type="ARBA" id="ARBA00022598"/>
    </source>
</evidence>
<organism evidence="11 12">
    <name type="scientific">candidate division WWE3 bacterium</name>
    <dbReference type="NCBI Taxonomy" id="2053526"/>
    <lineage>
        <taxon>Bacteria</taxon>
        <taxon>Katanobacteria</taxon>
    </lineage>
</organism>
<evidence type="ECO:0000256" key="8">
    <source>
        <dbReference type="NCBIfam" id="TIGR00422"/>
    </source>
</evidence>
<dbReference type="NCBIfam" id="TIGR00422">
    <property type="entry name" value="valS"/>
    <property type="match status" value="1"/>
</dbReference>
<dbReference type="Gene3D" id="3.90.740.10">
    <property type="entry name" value="Valyl/Leucyl/Isoleucyl-tRNA synthetase, editing domain"/>
    <property type="match status" value="1"/>
</dbReference>
<comment type="catalytic activity">
    <reaction evidence="7">
        <text>tRNA(Val) + L-valine + ATP = L-valyl-tRNA(Val) + AMP + diphosphate</text>
        <dbReference type="Rhea" id="RHEA:10704"/>
        <dbReference type="Rhea" id="RHEA-COMP:9672"/>
        <dbReference type="Rhea" id="RHEA-COMP:9708"/>
        <dbReference type="ChEBI" id="CHEBI:30616"/>
        <dbReference type="ChEBI" id="CHEBI:33019"/>
        <dbReference type="ChEBI" id="CHEBI:57762"/>
        <dbReference type="ChEBI" id="CHEBI:78442"/>
        <dbReference type="ChEBI" id="CHEBI:78537"/>
        <dbReference type="ChEBI" id="CHEBI:456215"/>
        <dbReference type="EC" id="6.1.1.9"/>
    </reaction>
</comment>
<evidence type="ECO:0000259" key="10">
    <source>
        <dbReference type="Pfam" id="PF08264"/>
    </source>
</evidence>
<evidence type="ECO:0000256" key="5">
    <source>
        <dbReference type="ARBA" id="ARBA00022917"/>
    </source>
</evidence>
<keyword evidence="5" id="KW-0648">Protein biosynthesis</keyword>
<feature type="domain" description="Aminoacyl-tRNA synthetase class Ia" evidence="9">
    <location>
        <begin position="13"/>
        <end position="601"/>
    </location>
</feature>
<evidence type="ECO:0000313" key="11">
    <source>
        <dbReference type="EMBL" id="MCA9301848.1"/>
    </source>
</evidence>
<comment type="caution">
    <text evidence="11">The sequence shown here is derived from an EMBL/GenBank/DDBJ whole genome shotgun (WGS) entry which is preliminary data.</text>
</comment>
<evidence type="ECO:0000256" key="4">
    <source>
        <dbReference type="ARBA" id="ARBA00022840"/>
    </source>
</evidence>
<dbReference type="InterPro" id="IPR013155">
    <property type="entry name" value="M/V/L/I-tRNA-synth_anticd-bd"/>
</dbReference>
<dbReference type="GO" id="GO:0005524">
    <property type="term" value="F:ATP binding"/>
    <property type="evidence" value="ECO:0007669"/>
    <property type="project" value="UniProtKB-KW"/>
</dbReference>
<keyword evidence="2 11" id="KW-0436">Ligase</keyword>
<dbReference type="InterPro" id="IPR014729">
    <property type="entry name" value="Rossmann-like_a/b/a_fold"/>
</dbReference>
<gene>
    <name evidence="11" type="ORF">KDA10_00570</name>
</gene>
<reference evidence="11" key="1">
    <citation type="submission" date="2020-04" db="EMBL/GenBank/DDBJ databases">
        <authorList>
            <person name="Zhang T."/>
        </authorList>
    </citation>
    <scope>NUCLEOTIDE SEQUENCE</scope>
    <source>
        <strain evidence="11">HKST-UBA80</strain>
    </source>
</reference>
<sequence>MEKKYNHKDVEAKIYRMWEEKELFKAKVDPKKKPYCIILPPPNASGEMHTGNVLMIAIEDLLIRWKRLMGYEVLWLPGTDHAGFETQTTYERKLAKQGKSRLDFDRQTLYNNIWDFVHENKSLIENQIRQMGASVDWSRYTFTLDPFSLKLVCDTFEKMHADGLIYRGDYVVNYSFKWGTTFSDAETSYKEVSDPLYYIRYRLSDNSPSPKGEQEIVIATVRPETIFIDTHIAVNPKDENHSHLIGCKALNPITGHEMEIIEGSFVDPAFGTGIVKLTPAHDKDDFQVALAQDLPIINIIDLQGLITQGPQKGMTIKKARKSAVEQLKDLERIEKIDESYKHMVPVDYRSGDYIENLVLPNWFVKVDGLRNAALESIKNGEMKIYPKWRQLTYVRWLENMHDWAISRQVVWGIRVPVWYDSSKNPNISVTFLDSGGQAVSGTLSEILGSYTLKEVLSGLQTLRAPKNSEYVISQESPGENYVPETDTFDTWFSSGQWPLITLKYPDSEDFKYFYPTSVLETGWEIVTRWISRMVMFGIYLTGKPPFADVYLHGHVRAIDGRKMSKSLGNHIIPSDYIEQYGADALRMGLILGTAMGRDFNFPQDKILAFRNFANKIWNMARFMGVLEDNYNQEEGKELTIYSIDELKSLLQPKDIEILVGFDAMLKYVDSSLKKYRFADAANSIYQFMWKDLASDYLEDAKGRLDKDVALSVLRSVYLECLKVLHPFMPFVTEEIWQNLTAEKERPLAVQSWPKPYKMS</sequence>
<evidence type="ECO:0000256" key="3">
    <source>
        <dbReference type="ARBA" id="ARBA00022741"/>
    </source>
</evidence>
<dbReference type="Gene3D" id="1.10.730.10">
    <property type="entry name" value="Isoleucyl-tRNA Synthetase, Domain 1"/>
    <property type="match status" value="1"/>
</dbReference>
<dbReference type="PANTHER" id="PTHR11946:SF93">
    <property type="entry name" value="VALINE--TRNA LIGASE, CHLOROPLASTIC_MITOCHONDRIAL 2"/>
    <property type="match status" value="1"/>
</dbReference>
<dbReference type="Pfam" id="PF00133">
    <property type="entry name" value="tRNA-synt_1"/>
    <property type="match status" value="1"/>
</dbReference>
<dbReference type="PRINTS" id="PR00986">
    <property type="entry name" value="TRNASYNTHVAL"/>
</dbReference>
<dbReference type="Pfam" id="PF08264">
    <property type="entry name" value="Anticodon_1"/>
    <property type="match status" value="1"/>
</dbReference>
<dbReference type="PANTHER" id="PTHR11946">
    <property type="entry name" value="VALYL-TRNA SYNTHETASES"/>
    <property type="match status" value="1"/>
</dbReference>
<evidence type="ECO:0000313" key="12">
    <source>
        <dbReference type="Proteomes" id="UP000714817"/>
    </source>
</evidence>
<dbReference type="GO" id="GO:0004832">
    <property type="term" value="F:valine-tRNA ligase activity"/>
    <property type="evidence" value="ECO:0007669"/>
    <property type="project" value="UniProtKB-UniRule"/>
</dbReference>
<dbReference type="InterPro" id="IPR002303">
    <property type="entry name" value="Valyl-tRNA_ligase"/>
</dbReference>
<dbReference type="EMBL" id="JAGQNY010000002">
    <property type="protein sequence ID" value="MCA9301848.1"/>
    <property type="molecule type" value="Genomic_DNA"/>
</dbReference>
<dbReference type="InterPro" id="IPR002300">
    <property type="entry name" value="aa-tRNA-synth_Ia"/>
</dbReference>
<dbReference type="GO" id="GO:0006438">
    <property type="term" value="P:valyl-tRNA aminoacylation"/>
    <property type="evidence" value="ECO:0007669"/>
    <property type="project" value="UniProtKB-UniRule"/>
</dbReference>
<dbReference type="InterPro" id="IPR009008">
    <property type="entry name" value="Val/Leu/Ile-tRNA-synth_edit"/>
</dbReference>
<dbReference type="GO" id="GO:0005829">
    <property type="term" value="C:cytosol"/>
    <property type="evidence" value="ECO:0007669"/>
    <property type="project" value="TreeGrafter"/>
</dbReference>
<keyword evidence="4" id="KW-0067">ATP-binding</keyword>
<evidence type="ECO:0000256" key="6">
    <source>
        <dbReference type="ARBA" id="ARBA00023146"/>
    </source>
</evidence>
<name>A0A955IVP4_UNCKA</name>
<reference evidence="11" key="2">
    <citation type="journal article" date="2021" name="Microbiome">
        <title>Successional dynamics and alternative stable states in a saline activated sludge microbial community over 9 years.</title>
        <authorList>
            <person name="Wang Y."/>
            <person name="Ye J."/>
            <person name="Ju F."/>
            <person name="Liu L."/>
            <person name="Boyd J.A."/>
            <person name="Deng Y."/>
            <person name="Parks D.H."/>
            <person name="Jiang X."/>
            <person name="Yin X."/>
            <person name="Woodcroft B.J."/>
            <person name="Tyson G.W."/>
            <person name="Hugenholtz P."/>
            <person name="Polz M.F."/>
            <person name="Zhang T."/>
        </authorList>
    </citation>
    <scope>NUCLEOTIDE SEQUENCE</scope>
    <source>
        <strain evidence="11">HKST-UBA80</strain>
    </source>
</reference>
<dbReference type="SUPFAM" id="SSF52374">
    <property type="entry name" value="Nucleotidylyl transferase"/>
    <property type="match status" value="1"/>
</dbReference>
<feature type="domain" description="Methionyl/Valyl/Leucyl/Isoleucyl-tRNA synthetase anticodon-binding" evidence="10">
    <location>
        <begin position="656"/>
        <end position="756"/>
    </location>
</feature>
<dbReference type="AlphaFoldDB" id="A0A955IVP4"/>
<dbReference type="Gene3D" id="2.170.220.10">
    <property type="match status" value="1"/>
</dbReference>
<keyword evidence="3" id="KW-0547">Nucleotide-binding</keyword>
<dbReference type="EC" id="6.1.1.9" evidence="1 8"/>
<proteinExistence type="predicted"/>
<dbReference type="InterPro" id="IPR033705">
    <property type="entry name" value="Anticodon_Ia_Val"/>
</dbReference>